<feature type="signal peptide" evidence="1">
    <location>
        <begin position="1"/>
        <end position="19"/>
    </location>
</feature>
<dbReference type="AlphaFoldDB" id="A0A1D7QEH3"/>
<organism evidence="2 3">
    <name type="scientific">Pedobacter steynii</name>
    <dbReference type="NCBI Taxonomy" id="430522"/>
    <lineage>
        <taxon>Bacteria</taxon>
        <taxon>Pseudomonadati</taxon>
        <taxon>Bacteroidota</taxon>
        <taxon>Sphingobacteriia</taxon>
        <taxon>Sphingobacteriales</taxon>
        <taxon>Sphingobacteriaceae</taxon>
        <taxon>Pedobacter</taxon>
    </lineage>
</organism>
<accession>A0A1D7QEH3</accession>
<dbReference type="OrthoDB" id="746143at2"/>
<dbReference type="KEGG" id="psty:BFS30_07645"/>
<gene>
    <name evidence="2" type="ORF">BFS30_07645</name>
</gene>
<sequence>MMKHMILTLLTCVWLNSSAQHPPVFEGMTMDSTFLELSDRSIELVKYKYGAQKISFLAIHDDEDTGVKAAFDYIRLNGGSIIDCQYGGQRNFEFSYEGLNYQTDPNSIYSREGISTGLKKYGQADEQIIVDQLAEVAKEILNFYQPARLGYIFTLHNNGDEGFGISSYLPGAELENVADSVHVNPMMDPDDLILVTERVLFSKLKKENVNVVLQHQEAEDDGSLSIYAMKNNIPYLNVEVQHGHLEDNLMLIEAGVRALRESYPELIKKAAD</sequence>
<name>A0A1D7QEH3_9SPHI</name>
<protein>
    <recommendedName>
        <fullName evidence="4">N-acetylmuramoyl-L-alanine amidase</fullName>
    </recommendedName>
</protein>
<dbReference type="Proteomes" id="UP000094313">
    <property type="component" value="Chromosome"/>
</dbReference>
<evidence type="ECO:0000256" key="1">
    <source>
        <dbReference type="SAM" id="SignalP"/>
    </source>
</evidence>
<reference evidence="2 3" key="1">
    <citation type="submission" date="2016-08" db="EMBL/GenBank/DDBJ databases">
        <authorList>
            <person name="Seilhamer J.J."/>
        </authorList>
    </citation>
    <scope>NUCLEOTIDE SEQUENCE [LARGE SCALE GENOMIC DNA]</scope>
    <source>
        <strain evidence="2 3">DX4</strain>
    </source>
</reference>
<evidence type="ECO:0008006" key="4">
    <source>
        <dbReference type="Google" id="ProtNLM"/>
    </source>
</evidence>
<dbReference type="EMBL" id="CP017141">
    <property type="protein sequence ID" value="AOM77050.1"/>
    <property type="molecule type" value="Genomic_DNA"/>
</dbReference>
<evidence type="ECO:0000313" key="3">
    <source>
        <dbReference type="Proteomes" id="UP000094313"/>
    </source>
</evidence>
<keyword evidence="3" id="KW-1185">Reference proteome</keyword>
<keyword evidence="1" id="KW-0732">Signal</keyword>
<evidence type="ECO:0000313" key="2">
    <source>
        <dbReference type="EMBL" id="AOM77050.1"/>
    </source>
</evidence>
<feature type="chain" id="PRO_5009098459" description="N-acetylmuramoyl-L-alanine amidase" evidence="1">
    <location>
        <begin position="20"/>
        <end position="272"/>
    </location>
</feature>
<proteinExistence type="predicted"/>
<dbReference type="RefSeq" id="WP_069378743.1">
    <property type="nucleotide sequence ID" value="NZ_CP017141.1"/>
</dbReference>